<dbReference type="Gene3D" id="3.30.750.24">
    <property type="entry name" value="STAS domain"/>
    <property type="match status" value="1"/>
</dbReference>
<organism evidence="2 3">
    <name type="scientific">Baekduia soli</name>
    <dbReference type="NCBI Taxonomy" id="496014"/>
    <lineage>
        <taxon>Bacteria</taxon>
        <taxon>Bacillati</taxon>
        <taxon>Actinomycetota</taxon>
        <taxon>Thermoleophilia</taxon>
        <taxon>Solirubrobacterales</taxon>
        <taxon>Baekduiaceae</taxon>
        <taxon>Baekduia</taxon>
    </lineage>
</organism>
<evidence type="ECO:0000313" key="3">
    <source>
        <dbReference type="Proteomes" id="UP000321805"/>
    </source>
</evidence>
<dbReference type="PANTHER" id="PTHR33495:SF2">
    <property type="entry name" value="ANTI-SIGMA FACTOR ANTAGONIST TM_1081-RELATED"/>
    <property type="match status" value="1"/>
</dbReference>
<dbReference type="InterPro" id="IPR036513">
    <property type="entry name" value="STAS_dom_sf"/>
</dbReference>
<dbReference type="CDD" id="cd07043">
    <property type="entry name" value="STAS_anti-anti-sigma_factors"/>
    <property type="match status" value="1"/>
</dbReference>
<dbReference type="SUPFAM" id="SSF52091">
    <property type="entry name" value="SpoIIaa-like"/>
    <property type="match status" value="1"/>
</dbReference>
<dbReference type="PROSITE" id="PS50801">
    <property type="entry name" value="STAS"/>
    <property type="match status" value="1"/>
</dbReference>
<dbReference type="GO" id="GO:0043856">
    <property type="term" value="F:anti-sigma factor antagonist activity"/>
    <property type="evidence" value="ECO:0007669"/>
    <property type="project" value="TreeGrafter"/>
</dbReference>
<dbReference type="KEGG" id="bsol:FSW04_14780"/>
<proteinExistence type="predicted"/>
<dbReference type="Proteomes" id="UP000321805">
    <property type="component" value="Chromosome"/>
</dbReference>
<name>A0A5B8U6S4_9ACTN</name>
<protein>
    <submittedName>
        <fullName evidence="2">STAS domain-containing protein</fullName>
    </submittedName>
</protein>
<accession>A0A5B8U6S4</accession>
<reference evidence="2 3" key="1">
    <citation type="journal article" date="2018" name="J. Microbiol.">
        <title>Baekduia soli gen. nov., sp. nov., a novel bacterium isolated from the soil of Baekdu Mountain and proposal of a novel family name, Baekduiaceae fam. nov.</title>
        <authorList>
            <person name="An D.S."/>
            <person name="Siddiqi M.Z."/>
            <person name="Kim K.H."/>
            <person name="Yu H.S."/>
            <person name="Im W.T."/>
        </authorList>
    </citation>
    <scope>NUCLEOTIDE SEQUENCE [LARGE SCALE GENOMIC DNA]</scope>
    <source>
        <strain evidence="2 3">BR7-21</strain>
    </source>
</reference>
<evidence type="ECO:0000259" key="1">
    <source>
        <dbReference type="PROSITE" id="PS50801"/>
    </source>
</evidence>
<gene>
    <name evidence="2" type="ORF">FSW04_14780</name>
</gene>
<keyword evidence="3" id="KW-1185">Reference proteome</keyword>
<dbReference type="InterPro" id="IPR002645">
    <property type="entry name" value="STAS_dom"/>
</dbReference>
<dbReference type="InterPro" id="IPR058548">
    <property type="entry name" value="MlaB-like_STAS"/>
</dbReference>
<dbReference type="EMBL" id="CP042430">
    <property type="protein sequence ID" value="QEC48710.1"/>
    <property type="molecule type" value="Genomic_DNA"/>
</dbReference>
<dbReference type="OrthoDB" id="9793697at2"/>
<dbReference type="PANTHER" id="PTHR33495">
    <property type="entry name" value="ANTI-SIGMA FACTOR ANTAGONIST TM_1081-RELATED-RELATED"/>
    <property type="match status" value="1"/>
</dbReference>
<dbReference type="RefSeq" id="WP_146920550.1">
    <property type="nucleotide sequence ID" value="NZ_CP042430.1"/>
</dbReference>
<evidence type="ECO:0000313" key="2">
    <source>
        <dbReference type="EMBL" id="QEC48710.1"/>
    </source>
</evidence>
<dbReference type="Pfam" id="PF13466">
    <property type="entry name" value="STAS_2"/>
    <property type="match status" value="1"/>
</dbReference>
<sequence>MTLSPLLSLSVVEDRAHVRVVARGEIDMDAADALDARLRGLWDAGWNDMTLDLRGVTFIDTTAVYVLLAAHHAASERGGGFSVIAAPGPVRRLLARTGVDRVLTVGHPPTAP</sequence>
<dbReference type="AlphaFoldDB" id="A0A5B8U6S4"/>
<feature type="domain" description="STAS" evidence="1">
    <location>
        <begin position="24"/>
        <end position="112"/>
    </location>
</feature>